<dbReference type="Gene3D" id="2.40.40.20">
    <property type="match status" value="1"/>
</dbReference>
<reference evidence="11" key="1">
    <citation type="submission" date="2014-08" db="EMBL/GenBank/DDBJ databases">
        <title>Coriobacteriaceae sp. complete genome.</title>
        <authorList>
            <person name="Looft T."/>
            <person name="Bayles D.O."/>
            <person name="Stanton T.B."/>
        </authorList>
    </citation>
    <scope>NUCLEOTIDE SEQUENCE [LARGE SCALE GENOMIC DNA]</scope>
    <source>
        <strain evidence="11">68-1-3</strain>
    </source>
</reference>
<name>A0A0A8B7C2_9ACTN</name>
<dbReference type="PANTHER" id="PTHR43742">
    <property type="entry name" value="TRIMETHYLAMINE-N-OXIDE REDUCTASE"/>
    <property type="match status" value="1"/>
</dbReference>
<evidence type="ECO:0000256" key="5">
    <source>
        <dbReference type="ARBA" id="ARBA00022729"/>
    </source>
</evidence>
<keyword evidence="8" id="KW-0411">Iron-sulfur</keyword>
<dbReference type="SUPFAM" id="SSF53706">
    <property type="entry name" value="Formate dehydrogenase/DMSO reductase, domains 1-3"/>
    <property type="match status" value="1"/>
</dbReference>
<dbReference type="HOGENOM" id="CLU_000422_13_3_11"/>
<evidence type="ECO:0000256" key="3">
    <source>
        <dbReference type="ARBA" id="ARBA00022505"/>
    </source>
</evidence>
<keyword evidence="2" id="KW-0004">4Fe-4S</keyword>
<evidence type="ECO:0000313" key="11">
    <source>
        <dbReference type="Proteomes" id="UP000031121"/>
    </source>
</evidence>
<evidence type="ECO:0000313" key="10">
    <source>
        <dbReference type="EMBL" id="AJC12718.1"/>
    </source>
</evidence>
<dbReference type="KEGG" id="cbac:JI75_08700"/>
<dbReference type="PANTHER" id="PTHR43742:SF9">
    <property type="entry name" value="TETRATHIONATE REDUCTASE SUBUNIT A"/>
    <property type="match status" value="1"/>
</dbReference>
<keyword evidence="11" id="KW-1185">Reference proteome</keyword>
<dbReference type="STRING" id="1531429.JI75_08700"/>
<evidence type="ECO:0000256" key="4">
    <source>
        <dbReference type="ARBA" id="ARBA00022723"/>
    </source>
</evidence>
<dbReference type="GO" id="GO:0016491">
    <property type="term" value="F:oxidoreductase activity"/>
    <property type="evidence" value="ECO:0007669"/>
    <property type="project" value="UniProtKB-KW"/>
</dbReference>
<dbReference type="SUPFAM" id="SSF50692">
    <property type="entry name" value="ADC-like"/>
    <property type="match status" value="1"/>
</dbReference>
<dbReference type="Pfam" id="PF01568">
    <property type="entry name" value="Molydop_binding"/>
    <property type="match status" value="1"/>
</dbReference>
<evidence type="ECO:0000256" key="6">
    <source>
        <dbReference type="ARBA" id="ARBA00023002"/>
    </source>
</evidence>
<keyword evidence="4" id="KW-0479">Metal-binding</keyword>
<dbReference type="GO" id="GO:0051539">
    <property type="term" value="F:4 iron, 4 sulfur cluster binding"/>
    <property type="evidence" value="ECO:0007669"/>
    <property type="project" value="UniProtKB-KW"/>
</dbReference>
<evidence type="ECO:0000256" key="7">
    <source>
        <dbReference type="ARBA" id="ARBA00023004"/>
    </source>
</evidence>
<accession>A0A0A8B7C2</accession>
<protein>
    <submittedName>
        <fullName evidence="10">Molybdopterin oxidoreductase</fullName>
    </submittedName>
</protein>
<dbReference type="InterPro" id="IPR006311">
    <property type="entry name" value="TAT_signal"/>
</dbReference>
<dbReference type="Pfam" id="PF00384">
    <property type="entry name" value="Molybdopterin"/>
    <property type="match status" value="1"/>
</dbReference>
<dbReference type="PROSITE" id="PS51318">
    <property type="entry name" value="TAT"/>
    <property type="match status" value="1"/>
</dbReference>
<reference evidence="10 11" key="2">
    <citation type="journal article" date="2015" name="Genome Announc.">
        <title>Complete Genome Sequence of Coriobacteriaceae Strain 68-1-3, a Novel Mucus-Degrading Isolate from the Swine Intestinal Tract.</title>
        <authorList>
            <person name="Looft T."/>
            <person name="Bayles D.O."/>
            <person name="Alt D.P."/>
            <person name="Stanton T.B."/>
        </authorList>
    </citation>
    <scope>NUCLEOTIDE SEQUENCE [LARGE SCALE GENOMIC DNA]</scope>
    <source>
        <strain evidence="10 11">68-1-3</strain>
    </source>
</reference>
<dbReference type="InterPro" id="IPR006657">
    <property type="entry name" value="MoPterin_dinucl-bd_dom"/>
</dbReference>
<dbReference type="Gene3D" id="3.30.2070.10">
    <property type="entry name" value="Formate dehydrogenase/DMSO reductase"/>
    <property type="match status" value="1"/>
</dbReference>
<dbReference type="RefSeq" id="WP_039690150.1">
    <property type="nucleotide sequence ID" value="NZ_CP009302.1"/>
</dbReference>
<dbReference type="Proteomes" id="UP000031121">
    <property type="component" value="Chromosome"/>
</dbReference>
<dbReference type="InterPro" id="IPR050612">
    <property type="entry name" value="Prok_Mopterin_Oxidored"/>
</dbReference>
<evidence type="ECO:0000256" key="2">
    <source>
        <dbReference type="ARBA" id="ARBA00022485"/>
    </source>
</evidence>
<keyword evidence="3" id="KW-0500">Molybdenum</keyword>
<keyword evidence="5" id="KW-0732">Signal</keyword>
<evidence type="ECO:0000256" key="8">
    <source>
        <dbReference type="ARBA" id="ARBA00023014"/>
    </source>
</evidence>
<dbReference type="Gene3D" id="3.40.50.740">
    <property type="match status" value="1"/>
</dbReference>
<dbReference type="Pfam" id="PF04879">
    <property type="entry name" value="Molybdop_Fe4S4"/>
    <property type="match status" value="1"/>
</dbReference>
<gene>
    <name evidence="10" type="ORF">JI75_08700</name>
</gene>
<keyword evidence="7" id="KW-0408">Iron</keyword>
<dbReference type="AlphaFoldDB" id="A0A0A8B7C2"/>
<dbReference type="SMART" id="SM00926">
    <property type="entry name" value="Molybdop_Fe4S4"/>
    <property type="match status" value="1"/>
</dbReference>
<dbReference type="EMBL" id="CP009302">
    <property type="protein sequence ID" value="AJC12718.1"/>
    <property type="molecule type" value="Genomic_DNA"/>
</dbReference>
<dbReference type="InterPro" id="IPR006963">
    <property type="entry name" value="Mopterin_OxRdtase_4Fe-4S_dom"/>
</dbReference>
<dbReference type="Gene3D" id="3.40.228.10">
    <property type="entry name" value="Dimethylsulfoxide Reductase, domain 2"/>
    <property type="match status" value="1"/>
</dbReference>
<keyword evidence="6" id="KW-0560">Oxidoreductase</keyword>
<dbReference type="GO" id="GO:0046872">
    <property type="term" value="F:metal ion binding"/>
    <property type="evidence" value="ECO:0007669"/>
    <property type="project" value="UniProtKB-KW"/>
</dbReference>
<dbReference type="InterPro" id="IPR009010">
    <property type="entry name" value="Asp_de-COase-like_dom_sf"/>
</dbReference>
<dbReference type="PROSITE" id="PS51669">
    <property type="entry name" value="4FE4S_MOW_BIS_MGD"/>
    <property type="match status" value="1"/>
</dbReference>
<dbReference type="OrthoDB" id="7376058at2"/>
<comment type="similarity">
    <text evidence="1">Belongs to the prokaryotic molybdopterin-containing oxidoreductase family.</text>
</comment>
<evidence type="ECO:0000259" key="9">
    <source>
        <dbReference type="PROSITE" id="PS51669"/>
    </source>
</evidence>
<organism evidence="10 11">
    <name type="scientific">Berryella intestinalis</name>
    <dbReference type="NCBI Taxonomy" id="1531429"/>
    <lineage>
        <taxon>Bacteria</taxon>
        <taxon>Bacillati</taxon>
        <taxon>Actinomycetota</taxon>
        <taxon>Coriobacteriia</taxon>
        <taxon>Eggerthellales</taxon>
        <taxon>Eggerthellaceae</taxon>
        <taxon>Berryella</taxon>
    </lineage>
</organism>
<sequence length="730" mass="80181">MSENALTRRSFLAGTAGVASLAAVGGFAGFNAWENAQAVEGAEKDLRLVHSLCNGCSSKCGFTAYTSKGKLLKQIGDLAHNDAQGKLCARGYGFANIAFSKDRLTDPLKRNDKGQFEKISWDQAYAEIADKLKEIIDGSGVESVALVHDPRPSGSYYGPRFMNALGSANIYTHGAACYASRKGGFKQVLGYGDWTSDVENSKMTMFIGRSYADGIKPSQLMSLQRAHENGSKIVLVDPRCNNTRPFATEWVPIKPGTDMALVLAMSCELVRTGNYDKDYVEANVEGFDQWWDYTRTCTPEWAEEITGVPADTICRLAADFAEAAPAASIEASWRAAFGCMYTNSGETARTVAIFNTLLGCWNQKGGAIFTPKPKWGDLDKSKFKSVPKVEAKPYGNSELKLGTESNCLMAAEGARKGDLKAMFFYNSNMVAGYQNPKYLGECLDNLDLCVVIDVQMSETAQHAHYILPECSYLERAEAPQLNGGMIPSISLRDQVLDVIHPNTRSCDKIYTELAEACGVGEYFQFTLEELSDAQLKSIGRSLDELRRVGTINLHDQAFKYGTKPKFSTDSGKIKFCNDAVLEYGYSAAPHWAEPSVAPNTDEYRLIAGKQSVQSHNQTVNVGTLMDISKEYGLERLWINPAVAEKIGVKDGDTVEMSNALHTGKIKVKVTERMSPWAVYMPSHYGCSVKEQTNAYNFGLRAMDFTEFRIEPGYGGSCNHENSVKLKKVNA</sequence>
<dbReference type="Gene3D" id="2.20.25.90">
    <property type="entry name" value="ADC-like domains"/>
    <property type="match status" value="1"/>
</dbReference>
<proteinExistence type="inferred from homology"/>
<evidence type="ECO:0000256" key="1">
    <source>
        <dbReference type="ARBA" id="ARBA00010312"/>
    </source>
</evidence>
<dbReference type="GO" id="GO:0043546">
    <property type="term" value="F:molybdopterin cofactor binding"/>
    <property type="evidence" value="ECO:0007669"/>
    <property type="project" value="InterPro"/>
</dbReference>
<feature type="domain" description="4Fe-4S Mo/W bis-MGD-type" evidence="9">
    <location>
        <begin position="46"/>
        <end position="102"/>
    </location>
</feature>
<dbReference type="InterPro" id="IPR006656">
    <property type="entry name" value="Mopterin_OxRdtase"/>
</dbReference>